<protein>
    <submittedName>
        <fullName evidence="1">Uncharacterized protein</fullName>
    </submittedName>
</protein>
<evidence type="ECO:0000313" key="2">
    <source>
        <dbReference type="Proteomes" id="UP000008021"/>
    </source>
</evidence>
<dbReference type="EnsemblPlants" id="OMERI03G20940.1">
    <property type="protein sequence ID" value="OMERI03G20940.1"/>
    <property type="gene ID" value="OMERI03G20940"/>
</dbReference>
<dbReference type="HOGENOM" id="CLU_2065234_0_0_1"/>
<evidence type="ECO:0000313" key="1">
    <source>
        <dbReference type="EnsemblPlants" id="OMERI03G20940.1"/>
    </source>
</evidence>
<dbReference type="Gramene" id="OMERI03G20940.1">
    <property type="protein sequence ID" value="OMERI03G20940.1"/>
    <property type="gene ID" value="OMERI03G20940"/>
</dbReference>
<reference evidence="1" key="2">
    <citation type="submission" date="2018-05" db="EMBL/GenBank/DDBJ databases">
        <title>OmerRS3 (Oryza meridionalis Reference Sequence Version 3).</title>
        <authorList>
            <person name="Zhang J."/>
            <person name="Kudrna D."/>
            <person name="Lee S."/>
            <person name="Talag J."/>
            <person name="Welchert J."/>
            <person name="Wing R.A."/>
        </authorList>
    </citation>
    <scope>NUCLEOTIDE SEQUENCE [LARGE SCALE GENOMIC DNA]</scope>
    <source>
        <strain evidence="1">cv. OR44</strain>
    </source>
</reference>
<name>A0A0E0D2R5_9ORYZ</name>
<dbReference type="Proteomes" id="UP000008021">
    <property type="component" value="Chromosome 3"/>
</dbReference>
<organism evidence="1">
    <name type="scientific">Oryza meridionalis</name>
    <dbReference type="NCBI Taxonomy" id="40149"/>
    <lineage>
        <taxon>Eukaryota</taxon>
        <taxon>Viridiplantae</taxon>
        <taxon>Streptophyta</taxon>
        <taxon>Embryophyta</taxon>
        <taxon>Tracheophyta</taxon>
        <taxon>Spermatophyta</taxon>
        <taxon>Magnoliopsida</taxon>
        <taxon>Liliopsida</taxon>
        <taxon>Poales</taxon>
        <taxon>Poaceae</taxon>
        <taxon>BOP clade</taxon>
        <taxon>Oryzoideae</taxon>
        <taxon>Oryzeae</taxon>
        <taxon>Oryzinae</taxon>
        <taxon>Oryza</taxon>
    </lineage>
</organism>
<reference evidence="1" key="1">
    <citation type="submission" date="2015-04" db="UniProtKB">
        <authorList>
            <consortium name="EnsemblPlants"/>
        </authorList>
    </citation>
    <scope>IDENTIFICATION</scope>
</reference>
<sequence>MAGGRTWGRRVRSPQRRRFSSIFFTRPSPGTKATSVAQWLGQRRLESIGTAKWPTAALWTPRAASSLAQGELNHISMVGMRQSSPEKICDRSNIFDGKKEENVLGNTWEFLKFISMEHD</sequence>
<accession>A0A0E0D2R5</accession>
<keyword evidence="2" id="KW-1185">Reference proteome</keyword>
<proteinExistence type="predicted"/>
<dbReference type="AlphaFoldDB" id="A0A0E0D2R5"/>